<accession>A0A9N9BV61</accession>
<name>A0A9N9BV61_9GLOM</name>
<reference evidence="1" key="1">
    <citation type="submission" date="2021-06" db="EMBL/GenBank/DDBJ databases">
        <authorList>
            <person name="Kallberg Y."/>
            <person name="Tangrot J."/>
            <person name="Rosling A."/>
        </authorList>
    </citation>
    <scope>NUCLEOTIDE SEQUENCE</scope>
    <source>
        <strain evidence="1">AZ414A</strain>
    </source>
</reference>
<comment type="caution">
    <text evidence="1">The sequence shown here is derived from an EMBL/GenBank/DDBJ whole genome shotgun (WGS) entry which is preliminary data.</text>
</comment>
<protein>
    <submittedName>
        <fullName evidence="1">10865_t:CDS:1</fullName>
    </submittedName>
</protein>
<dbReference type="Proteomes" id="UP000789706">
    <property type="component" value="Unassembled WGS sequence"/>
</dbReference>
<gene>
    <name evidence="1" type="ORF">DEBURN_LOCUS8473</name>
</gene>
<dbReference type="AlphaFoldDB" id="A0A9N9BV61"/>
<dbReference type="EMBL" id="CAJVPK010001253">
    <property type="protein sequence ID" value="CAG8578882.1"/>
    <property type="molecule type" value="Genomic_DNA"/>
</dbReference>
<organism evidence="1 2">
    <name type="scientific">Diversispora eburnea</name>
    <dbReference type="NCBI Taxonomy" id="1213867"/>
    <lineage>
        <taxon>Eukaryota</taxon>
        <taxon>Fungi</taxon>
        <taxon>Fungi incertae sedis</taxon>
        <taxon>Mucoromycota</taxon>
        <taxon>Glomeromycotina</taxon>
        <taxon>Glomeromycetes</taxon>
        <taxon>Diversisporales</taxon>
        <taxon>Diversisporaceae</taxon>
        <taxon>Diversispora</taxon>
    </lineage>
</organism>
<evidence type="ECO:0000313" key="1">
    <source>
        <dbReference type="EMBL" id="CAG8578882.1"/>
    </source>
</evidence>
<sequence>MIDLANYHPAIDALKVISPSLVWFHFAPLSLNDGVAESSDHRPR</sequence>
<keyword evidence="2" id="KW-1185">Reference proteome</keyword>
<evidence type="ECO:0000313" key="2">
    <source>
        <dbReference type="Proteomes" id="UP000789706"/>
    </source>
</evidence>
<proteinExistence type="predicted"/>